<reference evidence="3" key="1">
    <citation type="submission" date="2016-06" db="EMBL/GenBank/DDBJ databases">
        <title>Draft Genome sequence of the fungus Inonotus baumii.</title>
        <authorList>
            <person name="Zhu H."/>
            <person name="Lin W."/>
        </authorList>
    </citation>
    <scope>NUCLEOTIDE SEQUENCE</scope>
    <source>
        <strain evidence="3">821</strain>
    </source>
</reference>
<feature type="compositionally biased region" description="Low complexity" evidence="1">
    <location>
        <begin position="576"/>
        <end position="607"/>
    </location>
</feature>
<comment type="caution">
    <text evidence="3">The sequence shown here is derived from an EMBL/GenBank/DDBJ whole genome shotgun (WGS) entry which is preliminary data.</text>
</comment>
<proteinExistence type="predicted"/>
<feature type="compositionally biased region" description="Polar residues" evidence="1">
    <location>
        <begin position="462"/>
        <end position="473"/>
    </location>
</feature>
<feature type="compositionally biased region" description="Polar residues" evidence="1">
    <location>
        <begin position="1"/>
        <end position="22"/>
    </location>
</feature>
<feature type="compositionally biased region" description="Polar residues" evidence="1">
    <location>
        <begin position="414"/>
        <end position="425"/>
    </location>
</feature>
<feature type="region of interest" description="Disordered" evidence="1">
    <location>
        <begin position="644"/>
        <end position="682"/>
    </location>
</feature>
<dbReference type="AlphaFoldDB" id="A0A9Q5HS44"/>
<sequence>MNLIARQTTSNDDPAQGATSTDLGAAAGSSGLDTTDTAVVDPSLTSAATTAAVPSPDSTVLSTSEATDQTLTSGPSDASISATSTVDSVQPTPSDATSGVDSAQTASGSQTSLVSPTDSSLISTQSDSQSVPSTTIETTSTPSSTTTSDSTSSISSTRPSDSSSSQSITDSSSSRSSTTDASTSLTTSFTEIVSTINGQVTTVVSPVATLNADTSSSVTSSNRTAVIAGGTVAGISIIILCLLAVFLFRRHQKRRLVQSHRYLPTPRSVMLAGEDDFDLAGPSQPRRGFGIFGSHRRNSGDGVDDYRDLGSDSGRDVNSPVMRELPSEPPPRLLRPVASKTGSYFQEAVWPPPDEGSRLADPLMAASNVDLHSIVNEVMGPQGQNRSDPRQLSNEASSSSSLPEPARLRGGAADSSSLFSESGTPTDFGPLMPSIRHGEPPTMSSIESGLSESRSHLRDWSTDSATGLLSSMDRSTRRSSGVSGSGSGSGSSPWLPPGAAPPSAYTYSHPYARATSLTLSSPLRVVTEPRQSFTSLPSSRARQKANEAAQERRGSLAIANPSPPERDEGRSEGAPSSIHSSSLSLSVSTSSIQRLRSLTSTRSGSGSVEASGTGAETPYPDESPIERRSIPPSLAHAWLLDIDEEEDAALTTPRPGPREEIPPRYDMIRRDSEDSVTRTRSL</sequence>
<feature type="transmembrane region" description="Helical" evidence="2">
    <location>
        <begin position="225"/>
        <end position="248"/>
    </location>
</feature>
<feature type="compositionally biased region" description="Low complexity" evidence="1">
    <location>
        <begin position="395"/>
        <end position="409"/>
    </location>
</feature>
<dbReference type="OrthoDB" id="3194625at2759"/>
<feature type="region of interest" description="Disordered" evidence="1">
    <location>
        <begin position="1"/>
        <end position="184"/>
    </location>
</feature>
<dbReference type="EMBL" id="LNZH02000212">
    <property type="protein sequence ID" value="OCB84987.1"/>
    <property type="molecule type" value="Genomic_DNA"/>
</dbReference>
<keyword evidence="4" id="KW-1185">Reference proteome</keyword>
<feature type="region of interest" description="Disordered" evidence="1">
    <location>
        <begin position="528"/>
        <end position="632"/>
    </location>
</feature>
<feature type="compositionally biased region" description="Polar residues" evidence="1">
    <location>
        <begin position="382"/>
        <end position="394"/>
    </location>
</feature>
<evidence type="ECO:0000313" key="3">
    <source>
        <dbReference type="EMBL" id="OCB84987.1"/>
    </source>
</evidence>
<accession>A0A9Q5HS44</accession>
<gene>
    <name evidence="3" type="ORF">A7U60_g7942</name>
</gene>
<keyword evidence="2" id="KW-0472">Membrane</keyword>
<feature type="compositionally biased region" description="Low complexity" evidence="1">
    <location>
        <begin position="117"/>
        <end position="184"/>
    </location>
</feature>
<organism evidence="3 4">
    <name type="scientific">Sanghuangporus baumii</name>
    <name type="common">Phellinus baumii</name>
    <dbReference type="NCBI Taxonomy" id="108892"/>
    <lineage>
        <taxon>Eukaryota</taxon>
        <taxon>Fungi</taxon>
        <taxon>Dikarya</taxon>
        <taxon>Basidiomycota</taxon>
        <taxon>Agaricomycotina</taxon>
        <taxon>Agaricomycetes</taxon>
        <taxon>Hymenochaetales</taxon>
        <taxon>Hymenochaetaceae</taxon>
        <taxon>Sanghuangporus</taxon>
    </lineage>
</organism>
<feature type="region of interest" description="Disordered" evidence="1">
    <location>
        <begin position="289"/>
        <end position="336"/>
    </location>
</feature>
<feature type="compositionally biased region" description="Low complexity" evidence="1">
    <location>
        <begin position="42"/>
        <end position="59"/>
    </location>
</feature>
<feature type="compositionally biased region" description="Polar residues" evidence="1">
    <location>
        <begin position="60"/>
        <end position="116"/>
    </location>
</feature>
<feature type="region of interest" description="Disordered" evidence="1">
    <location>
        <begin position="379"/>
        <end position="507"/>
    </location>
</feature>
<feature type="compositionally biased region" description="Polar residues" evidence="1">
    <location>
        <begin position="529"/>
        <end position="540"/>
    </location>
</feature>
<keyword evidence="2" id="KW-0812">Transmembrane</keyword>
<feature type="compositionally biased region" description="Basic and acidic residues" evidence="1">
    <location>
        <begin position="656"/>
        <end position="682"/>
    </location>
</feature>
<evidence type="ECO:0000256" key="1">
    <source>
        <dbReference type="SAM" id="MobiDB-lite"/>
    </source>
</evidence>
<name>A0A9Q5HS44_SANBA</name>
<dbReference type="Proteomes" id="UP000757232">
    <property type="component" value="Unassembled WGS sequence"/>
</dbReference>
<evidence type="ECO:0000313" key="4">
    <source>
        <dbReference type="Proteomes" id="UP000757232"/>
    </source>
</evidence>
<keyword evidence="2" id="KW-1133">Transmembrane helix</keyword>
<feature type="compositionally biased region" description="Basic and acidic residues" evidence="1">
    <location>
        <begin position="304"/>
        <end position="315"/>
    </location>
</feature>
<evidence type="ECO:0000256" key="2">
    <source>
        <dbReference type="SAM" id="Phobius"/>
    </source>
</evidence>
<protein>
    <submittedName>
        <fullName evidence="3">Uncharacterized protein</fullName>
    </submittedName>
</protein>